<evidence type="ECO:0000313" key="15">
    <source>
        <dbReference type="EMBL" id="CAB4029565.1"/>
    </source>
</evidence>
<dbReference type="PROSITE" id="PS51455">
    <property type="entry name" value="PIPK"/>
    <property type="match status" value="1"/>
</dbReference>
<comment type="catalytic activity">
    <reaction evidence="10">
        <text>1,2-dihexadecanoyl-sn-glycero-3-phospho-(1D-myo-inositol-5-phosphate) + GTP = 1,2-dihexadecanoyl-sn-glycero-3-phospho-(1D-myo-inositol-4,5-bisphosphate) + GDP + H(+)</text>
        <dbReference type="Rhea" id="RHEA:55964"/>
        <dbReference type="ChEBI" id="CHEBI:15378"/>
        <dbReference type="ChEBI" id="CHEBI:37565"/>
        <dbReference type="ChEBI" id="CHEBI:58189"/>
        <dbReference type="ChEBI" id="CHEBI:83423"/>
        <dbReference type="ChEBI" id="CHEBI:84968"/>
    </reaction>
    <physiologicalReaction direction="left-to-right" evidence="10">
        <dbReference type="Rhea" id="RHEA:55965"/>
    </physiologicalReaction>
</comment>
<keyword evidence="3 12" id="KW-0808">Transferase</keyword>
<organism evidence="15 16">
    <name type="scientific">Paramuricea clavata</name>
    <name type="common">Red gorgonian</name>
    <name type="synonym">Violescent sea-whip</name>
    <dbReference type="NCBI Taxonomy" id="317549"/>
    <lineage>
        <taxon>Eukaryota</taxon>
        <taxon>Metazoa</taxon>
        <taxon>Cnidaria</taxon>
        <taxon>Anthozoa</taxon>
        <taxon>Octocorallia</taxon>
        <taxon>Malacalcyonacea</taxon>
        <taxon>Plexauridae</taxon>
        <taxon>Paramuricea</taxon>
    </lineage>
</organism>
<evidence type="ECO:0000256" key="6">
    <source>
        <dbReference type="ARBA" id="ARBA00022840"/>
    </source>
</evidence>
<keyword evidence="16" id="KW-1185">Reference proteome</keyword>
<keyword evidence="4 12" id="KW-0547">Nucleotide-binding</keyword>
<evidence type="ECO:0000256" key="4">
    <source>
        <dbReference type="ARBA" id="ARBA00022741"/>
    </source>
</evidence>
<dbReference type="PANTHER" id="PTHR23086">
    <property type="entry name" value="PHOSPHATIDYLINOSITOL-4-PHOSPHATE 5-KINASE"/>
    <property type="match status" value="1"/>
</dbReference>
<evidence type="ECO:0000256" key="2">
    <source>
        <dbReference type="ARBA" id="ARBA00022490"/>
    </source>
</evidence>
<feature type="domain" description="PIPK" evidence="14">
    <location>
        <begin position="29"/>
        <end position="230"/>
    </location>
</feature>
<dbReference type="SUPFAM" id="SSF56104">
    <property type="entry name" value="SAICAR synthase-like"/>
    <property type="match status" value="1"/>
</dbReference>
<dbReference type="EC" id="2.7.1.149" evidence="11"/>
<evidence type="ECO:0000256" key="3">
    <source>
        <dbReference type="ARBA" id="ARBA00022679"/>
    </source>
</evidence>
<dbReference type="Pfam" id="PF01504">
    <property type="entry name" value="PIP5K"/>
    <property type="match status" value="1"/>
</dbReference>
<dbReference type="Gene3D" id="3.30.810.10">
    <property type="entry name" value="2-Layer Sandwich"/>
    <property type="match status" value="1"/>
</dbReference>
<comment type="subcellular location">
    <subcellularLocation>
        <location evidence="1">Cytoplasm</location>
    </subcellularLocation>
</comment>
<name>A0A6S7JBF6_PARCT</name>
<dbReference type="GO" id="GO:0005886">
    <property type="term" value="C:plasma membrane"/>
    <property type="evidence" value="ECO:0007669"/>
    <property type="project" value="TreeGrafter"/>
</dbReference>
<dbReference type="FunFam" id="3.30.800.10:FF:000002">
    <property type="entry name" value="Phosphatidylinositol 5-phosphate 4-kinase type-2 beta"/>
    <property type="match status" value="1"/>
</dbReference>
<dbReference type="GO" id="GO:0016308">
    <property type="term" value="F:1-phosphatidylinositol-4-phosphate 5-kinase activity"/>
    <property type="evidence" value="ECO:0007669"/>
    <property type="project" value="TreeGrafter"/>
</dbReference>
<dbReference type="AlphaFoldDB" id="A0A6S7JBF6"/>
<evidence type="ECO:0000256" key="9">
    <source>
        <dbReference type="ARBA" id="ARBA00036698"/>
    </source>
</evidence>
<dbReference type="InterPro" id="IPR002498">
    <property type="entry name" value="PInositol-4-P-4/5-kinase_core"/>
</dbReference>
<dbReference type="InterPro" id="IPR027483">
    <property type="entry name" value="PInositol-4-P-4/5-kinase_C_sf"/>
</dbReference>
<dbReference type="InterPro" id="IPR027484">
    <property type="entry name" value="PInositol-4-P-5-kinase_N"/>
</dbReference>
<feature type="non-terminal residue" evidence="15">
    <location>
        <position position="1"/>
    </location>
</feature>
<dbReference type="OrthoDB" id="20783at2759"/>
<dbReference type="GO" id="GO:0046854">
    <property type="term" value="P:phosphatidylinositol phosphate biosynthetic process"/>
    <property type="evidence" value="ECO:0007669"/>
    <property type="project" value="TreeGrafter"/>
</dbReference>
<gene>
    <name evidence="15" type="ORF">PACLA_8A065266</name>
</gene>
<comment type="caution">
    <text evidence="15">The sequence shown here is derived from an EMBL/GenBank/DDBJ whole genome shotgun (WGS) entry which is preliminary data.</text>
</comment>
<keyword evidence="7" id="KW-0443">Lipid metabolism</keyword>
<evidence type="ECO:0000256" key="10">
    <source>
        <dbReference type="ARBA" id="ARBA00036950"/>
    </source>
</evidence>
<dbReference type="GO" id="GO:0005737">
    <property type="term" value="C:cytoplasm"/>
    <property type="evidence" value="ECO:0007669"/>
    <property type="project" value="UniProtKB-SubCell"/>
</dbReference>
<comment type="catalytic activity">
    <reaction evidence="8">
        <text>1,2-dihexadecanoyl-sn-glycero-3-phospho-(1D-myo-inositol-5-phosphate) + ATP = 1,2-dihexadecanoyl-sn-glycero-3-phospho-(1D-myo-inositol-4,5-bisphosphate) + ADP + H(+)</text>
        <dbReference type="Rhea" id="RHEA:55992"/>
        <dbReference type="ChEBI" id="CHEBI:15378"/>
        <dbReference type="ChEBI" id="CHEBI:30616"/>
        <dbReference type="ChEBI" id="CHEBI:83423"/>
        <dbReference type="ChEBI" id="CHEBI:84968"/>
        <dbReference type="ChEBI" id="CHEBI:456216"/>
    </reaction>
    <physiologicalReaction direction="left-to-right" evidence="8">
        <dbReference type="Rhea" id="RHEA:55993"/>
    </physiologicalReaction>
</comment>
<evidence type="ECO:0000259" key="14">
    <source>
        <dbReference type="PROSITE" id="PS51455"/>
    </source>
</evidence>
<dbReference type="Gene3D" id="3.30.800.10">
    <property type="entry name" value="Phosphatidylinositol Phosphate Kinase II Beta"/>
    <property type="match status" value="1"/>
</dbReference>
<keyword evidence="6 12" id="KW-0067">ATP-binding</keyword>
<accession>A0A6S7JBF6</accession>
<evidence type="ECO:0000256" key="12">
    <source>
        <dbReference type="PROSITE-ProRule" id="PRU00781"/>
    </source>
</evidence>
<protein>
    <recommendedName>
        <fullName evidence="11">1-phosphatidylinositol-5-phosphate 4-kinase</fullName>
        <ecNumber evidence="11">2.7.1.149</ecNumber>
    </recommendedName>
</protein>
<dbReference type="GO" id="GO:0005524">
    <property type="term" value="F:ATP binding"/>
    <property type="evidence" value="ECO:0007669"/>
    <property type="project" value="UniProtKB-UniRule"/>
</dbReference>
<comment type="catalytic activity">
    <reaction evidence="9">
        <text>a 1,2-diacyl-sn-glycero-3-phospho-(1D-myo-inositol-5-phosphate) + ATP = a 1,2-diacyl-sn-glycero-3-phospho-(1D-myo-inositol-4,5-bisphosphate) + ADP + H(+)</text>
        <dbReference type="Rhea" id="RHEA:12280"/>
        <dbReference type="ChEBI" id="CHEBI:15378"/>
        <dbReference type="ChEBI" id="CHEBI:30616"/>
        <dbReference type="ChEBI" id="CHEBI:57795"/>
        <dbReference type="ChEBI" id="CHEBI:58456"/>
        <dbReference type="ChEBI" id="CHEBI:456216"/>
        <dbReference type="EC" id="2.7.1.149"/>
    </reaction>
    <physiologicalReaction direction="left-to-right" evidence="9">
        <dbReference type="Rhea" id="RHEA:12281"/>
    </physiologicalReaction>
</comment>
<dbReference type="GO" id="GO:0016309">
    <property type="term" value="F:1-phosphatidylinositol-5-phosphate 4-kinase activity"/>
    <property type="evidence" value="ECO:0007669"/>
    <property type="project" value="UniProtKB-EC"/>
</dbReference>
<evidence type="ECO:0000256" key="13">
    <source>
        <dbReference type="SAM" id="MobiDB-lite"/>
    </source>
</evidence>
<feature type="region of interest" description="Disordered" evidence="13">
    <location>
        <begin position="211"/>
        <end position="230"/>
    </location>
</feature>
<evidence type="ECO:0000256" key="8">
    <source>
        <dbReference type="ARBA" id="ARBA00036478"/>
    </source>
</evidence>
<reference evidence="15" key="1">
    <citation type="submission" date="2020-04" db="EMBL/GenBank/DDBJ databases">
        <authorList>
            <person name="Alioto T."/>
            <person name="Alioto T."/>
            <person name="Gomez Garrido J."/>
        </authorList>
    </citation>
    <scope>NUCLEOTIDE SEQUENCE</scope>
    <source>
        <strain evidence="15">A484AB</strain>
    </source>
</reference>
<evidence type="ECO:0000256" key="5">
    <source>
        <dbReference type="ARBA" id="ARBA00022777"/>
    </source>
</evidence>
<dbReference type="EMBL" id="CACRXK020016253">
    <property type="protein sequence ID" value="CAB4029565.1"/>
    <property type="molecule type" value="Genomic_DNA"/>
</dbReference>
<proteinExistence type="predicted"/>
<dbReference type="Proteomes" id="UP001152795">
    <property type="component" value="Unassembled WGS sequence"/>
</dbReference>
<evidence type="ECO:0000256" key="7">
    <source>
        <dbReference type="ARBA" id="ARBA00023098"/>
    </source>
</evidence>
<dbReference type="PANTHER" id="PTHR23086:SF8">
    <property type="entry name" value="PHOSPHATIDYLINOSITOL 5-PHOSPHATE 4-KINASE, ISOFORM A"/>
    <property type="match status" value="1"/>
</dbReference>
<keyword evidence="2" id="KW-0963">Cytoplasm</keyword>
<evidence type="ECO:0000256" key="11">
    <source>
        <dbReference type="ARBA" id="ARBA00039039"/>
    </source>
</evidence>
<evidence type="ECO:0000256" key="1">
    <source>
        <dbReference type="ARBA" id="ARBA00004496"/>
    </source>
</evidence>
<dbReference type="InterPro" id="IPR023610">
    <property type="entry name" value="PInositol-4/5-P-5/4-kinase"/>
</dbReference>
<feature type="compositionally biased region" description="Basic and acidic residues" evidence="13">
    <location>
        <begin position="213"/>
        <end position="230"/>
    </location>
</feature>
<sequence>MASSVKDQNFKVKNKKFKAKSQKVKLFRSNEPLYSVFMWGVNHAINELSLVQVPPMFLPEDFKAYSKIRVDNHLFNREKFPSHFKFKEYCPLVFRKLRDCFNIDDLAFARSFCIPPSRSSSSGRSGACFLTSRNKKFLAKTLYKEEVEMMHQILPKYYQFVVERKTNTLLPHYVGMYRVTVENKETYFVVMENIFGGLKIHKKYDLKGSTVDRQVKTKEKEKDKEKSRRK</sequence>
<keyword evidence="5 12" id="KW-0418">Kinase</keyword>
<evidence type="ECO:0000313" key="16">
    <source>
        <dbReference type="Proteomes" id="UP001152795"/>
    </source>
</evidence>
<dbReference type="SMART" id="SM00330">
    <property type="entry name" value="PIPKc"/>
    <property type="match status" value="1"/>
</dbReference>